<name>A0A7G8BDM2_9BACT</name>
<reference evidence="8 9" key="1">
    <citation type="submission" date="2020-08" db="EMBL/GenBank/DDBJ databases">
        <title>Edaphobacter telluris sp. nov. and Acidobacterium dinghuensis sp. nov., two acidobacteria isolated from forest soil.</title>
        <authorList>
            <person name="Fu J."/>
            <person name="Qiu L."/>
        </authorList>
    </citation>
    <scope>NUCLEOTIDE SEQUENCE [LARGE SCALE GENOMIC DNA]</scope>
    <source>
        <strain evidence="8">4Y35</strain>
    </source>
</reference>
<gene>
    <name evidence="8" type="ORF">H7849_16050</name>
</gene>
<dbReference type="FunFam" id="2.160.10.10:FF:000025">
    <property type="entry name" value="Hexapeptide-repeat containing-acetyltransferase"/>
    <property type="match status" value="1"/>
</dbReference>
<dbReference type="InterPro" id="IPR001451">
    <property type="entry name" value="Hexapep"/>
</dbReference>
<keyword evidence="9" id="KW-1185">Reference proteome</keyword>
<accession>A0A7G8BDM2</accession>
<dbReference type="GO" id="GO:0008374">
    <property type="term" value="F:O-acyltransferase activity"/>
    <property type="evidence" value="ECO:0007669"/>
    <property type="project" value="TreeGrafter"/>
</dbReference>
<keyword evidence="3" id="KW-0677">Repeat</keyword>
<evidence type="ECO:0000313" key="8">
    <source>
        <dbReference type="EMBL" id="QNI30642.1"/>
    </source>
</evidence>
<dbReference type="GO" id="GO:0016407">
    <property type="term" value="F:acetyltransferase activity"/>
    <property type="evidence" value="ECO:0007669"/>
    <property type="project" value="InterPro"/>
</dbReference>
<dbReference type="SMART" id="SM01266">
    <property type="entry name" value="Mac"/>
    <property type="match status" value="1"/>
</dbReference>
<evidence type="ECO:0000256" key="5">
    <source>
        <dbReference type="ARBA" id="ARBA00055587"/>
    </source>
</evidence>
<dbReference type="RefSeq" id="WP_186740664.1">
    <property type="nucleotide sequence ID" value="NZ_CP060394.1"/>
</dbReference>
<dbReference type="PANTHER" id="PTHR23416:SF23">
    <property type="entry name" value="ACETYLTRANSFERASE C18B11.09C-RELATED"/>
    <property type="match status" value="1"/>
</dbReference>
<dbReference type="GO" id="GO:0005829">
    <property type="term" value="C:cytosol"/>
    <property type="evidence" value="ECO:0007669"/>
    <property type="project" value="TreeGrafter"/>
</dbReference>
<dbReference type="PROSITE" id="PS00101">
    <property type="entry name" value="HEXAPEP_TRANSFERASES"/>
    <property type="match status" value="1"/>
</dbReference>
<evidence type="ECO:0000256" key="2">
    <source>
        <dbReference type="ARBA" id="ARBA00022679"/>
    </source>
</evidence>
<dbReference type="EMBL" id="CP060394">
    <property type="protein sequence ID" value="QNI30642.1"/>
    <property type="molecule type" value="Genomic_DNA"/>
</dbReference>
<dbReference type="Pfam" id="PF12464">
    <property type="entry name" value="Mac"/>
    <property type="match status" value="1"/>
</dbReference>
<dbReference type="CDD" id="cd03357">
    <property type="entry name" value="LbH_MAT_GAT"/>
    <property type="match status" value="1"/>
</dbReference>
<feature type="domain" description="Maltose/galactoside acetyltransferase" evidence="7">
    <location>
        <begin position="5"/>
        <end position="59"/>
    </location>
</feature>
<proteinExistence type="inferred from homology"/>
<dbReference type="InterPro" id="IPR051159">
    <property type="entry name" value="Hexapeptide_acetyltransf"/>
</dbReference>
<dbReference type="InterPro" id="IPR024688">
    <property type="entry name" value="Mac_dom"/>
</dbReference>
<sequence>MSSEFEKMLAGKLYNAFDAELVQRRERVRDLCQLLNASRETERDLRRQLCLEIFKKGGDTVALQPPFFCDYGSNIELGEHVFFNFNCIVLDVCEITIGDYCQFGSGVQILTPLHPLNAKLRRNEEFGAPVTIRSDVWIGSGAIILPGVTIGSRTVVGAGSVVARSLPDNVLAVGNPCQVVREIE</sequence>
<dbReference type="PANTHER" id="PTHR23416">
    <property type="entry name" value="SIALIC ACID SYNTHASE-RELATED"/>
    <property type="match status" value="1"/>
</dbReference>
<evidence type="ECO:0000256" key="3">
    <source>
        <dbReference type="ARBA" id="ARBA00022737"/>
    </source>
</evidence>
<evidence type="ECO:0000256" key="4">
    <source>
        <dbReference type="ARBA" id="ARBA00023315"/>
    </source>
</evidence>
<comment type="function">
    <text evidence="5">Acetyltransferase implicated in the O-acetylation of Nod factors.</text>
</comment>
<keyword evidence="2 8" id="KW-0808">Transferase</keyword>
<dbReference type="InterPro" id="IPR011004">
    <property type="entry name" value="Trimer_LpxA-like_sf"/>
</dbReference>
<dbReference type="Proteomes" id="UP000515312">
    <property type="component" value="Chromosome"/>
</dbReference>
<evidence type="ECO:0000259" key="7">
    <source>
        <dbReference type="SMART" id="SM01266"/>
    </source>
</evidence>
<keyword evidence="4" id="KW-0012">Acyltransferase</keyword>
<evidence type="ECO:0000256" key="1">
    <source>
        <dbReference type="ARBA" id="ARBA00007274"/>
    </source>
</evidence>
<evidence type="ECO:0000256" key="6">
    <source>
        <dbReference type="ARBA" id="ARBA00067695"/>
    </source>
</evidence>
<dbReference type="InterPro" id="IPR018357">
    <property type="entry name" value="Hexapep_transf_CS"/>
</dbReference>
<dbReference type="SUPFAM" id="SSF51161">
    <property type="entry name" value="Trimeric LpxA-like enzymes"/>
    <property type="match status" value="1"/>
</dbReference>
<organism evidence="8 9">
    <name type="scientific">Alloacidobacterium dinghuense</name>
    <dbReference type="NCBI Taxonomy" id="2763107"/>
    <lineage>
        <taxon>Bacteria</taxon>
        <taxon>Pseudomonadati</taxon>
        <taxon>Acidobacteriota</taxon>
        <taxon>Terriglobia</taxon>
        <taxon>Terriglobales</taxon>
        <taxon>Acidobacteriaceae</taxon>
        <taxon>Alloacidobacterium</taxon>
    </lineage>
</organism>
<dbReference type="KEGG" id="adin:H7849_16050"/>
<dbReference type="Pfam" id="PF00132">
    <property type="entry name" value="Hexapep"/>
    <property type="match status" value="1"/>
</dbReference>
<evidence type="ECO:0000313" key="9">
    <source>
        <dbReference type="Proteomes" id="UP000515312"/>
    </source>
</evidence>
<comment type="similarity">
    <text evidence="1">Belongs to the transferase hexapeptide repeat family.</text>
</comment>
<protein>
    <recommendedName>
        <fullName evidence="6">Nodulation protein L</fullName>
    </recommendedName>
</protein>
<dbReference type="Gene3D" id="2.160.10.10">
    <property type="entry name" value="Hexapeptide repeat proteins"/>
    <property type="match status" value="1"/>
</dbReference>
<dbReference type="AlphaFoldDB" id="A0A7G8BDM2"/>